<dbReference type="InterPro" id="IPR015940">
    <property type="entry name" value="UBA"/>
</dbReference>
<feature type="compositionally biased region" description="Gly residues" evidence="1">
    <location>
        <begin position="11"/>
        <end position="26"/>
    </location>
</feature>
<dbReference type="OrthoDB" id="538745at2759"/>
<accession>A0A2V0PJE6</accession>
<dbReference type="EMBL" id="BDRX01000167">
    <property type="protein sequence ID" value="GBF99669.1"/>
    <property type="molecule type" value="Genomic_DNA"/>
</dbReference>
<organism evidence="3 4">
    <name type="scientific">Raphidocelis subcapitata</name>
    <dbReference type="NCBI Taxonomy" id="307507"/>
    <lineage>
        <taxon>Eukaryota</taxon>
        <taxon>Viridiplantae</taxon>
        <taxon>Chlorophyta</taxon>
        <taxon>core chlorophytes</taxon>
        <taxon>Chlorophyceae</taxon>
        <taxon>CS clade</taxon>
        <taxon>Sphaeropleales</taxon>
        <taxon>Selenastraceae</taxon>
        <taxon>Raphidocelis</taxon>
    </lineage>
</organism>
<protein>
    <recommendedName>
        <fullName evidence="2">UBA domain-containing protein</fullName>
    </recommendedName>
</protein>
<dbReference type="InParanoid" id="A0A2V0PJE6"/>
<reference evidence="3 4" key="1">
    <citation type="journal article" date="2018" name="Sci. Rep.">
        <title>Raphidocelis subcapitata (=Pseudokirchneriella subcapitata) provides an insight into genome evolution and environmental adaptations in the Sphaeropleales.</title>
        <authorList>
            <person name="Suzuki S."/>
            <person name="Yamaguchi H."/>
            <person name="Nakajima N."/>
            <person name="Kawachi M."/>
        </authorList>
    </citation>
    <scope>NUCLEOTIDE SEQUENCE [LARGE SCALE GENOMIC DNA]</scope>
    <source>
        <strain evidence="3 4">NIES-35</strain>
    </source>
</reference>
<sequence>MYPSLSNLRRGGAGAGGAGGSSGYGAGAANSGAPLPRGDPSSHWAGDSTAVLRVKIADEYRLDPLVQVPPALEASSQSQQREFDFDYERSVMQQEGSGLVDRFLGKPEDTYYSGTRVGKYVAMGYSAPAVHLALAYQAATRGDEAAVVDFCNNYTQLLGMGFSPALAAGALVRAKNDATAAADLCLAAAS</sequence>
<keyword evidence="4" id="KW-1185">Reference proteome</keyword>
<name>A0A2V0PJE6_9CHLO</name>
<feature type="region of interest" description="Disordered" evidence="1">
    <location>
        <begin position="1"/>
        <end position="44"/>
    </location>
</feature>
<evidence type="ECO:0000313" key="3">
    <source>
        <dbReference type="EMBL" id="GBF99669.1"/>
    </source>
</evidence>
<dbReference type="AlphaFoldDB" id="A0A2V0PJE6"/>
<evidence type="ECO:0000259" key="2">
    <source>
        <dbReference type="PROSITE" id="PS50030"/>
    </source>
</evidence>
<dbReference type="Proteomes" id="UP000247498">
    <property type="component" value="Unassembled WGS sequence"/>
</dbReference>
<dbReference type="PROSITE" id="PS50030">
    <property type="entry name" value="UBA"/>
    <property type="match status" value="1"/>
</dbReference>
<evidence type="ECO:0000256" key="1">
    <source>
        <dbReference type="SAM" id="MobiDB-lite"/>
    </source>
</evidence>
<comment type="caution">
    <text evidence="3">The sequence shown here is derived from an EMBL/GenBank/DDBJ whole genome shotgun (WGS) entry which is preliminary data.</text>
</comment>
<proteinExistence type="predicted"/>
<gene>
    <name evidence="3" type="ORF">Rsub_12488</name>
</gene>
<feature type="domain" description="UBA" evidence="2">
    <location>
        <begin position="141"/>
        <end position="188"/>
    </location>
</feature>
<evidence type="ECO:0000313" key="4">
    <source>
        <dbReference type="Proteomes" id="UP000247498"/>
    </source>
</evidence>